<evidence type="ECO:0000256" key="7">
    <source>
        <dbReference type="ARBA" id="ARBA00023136"/>
    </source>
</evidence>
<dbReference type="InterPro" id="IPR013556">
    <property type="entry name" value="Flag_M-ring_C"/>
</dbReference>
<dbReference type="PANTHER" id="PTHR30046">
    <property type="entry name" value="FLAGELLAR M-RING PROTEIN"/>
    <property type="match status" value="1"/>
</dbReference>
<dbReference type="InterPro" id="IPR045851">
    <property type="entry name" value="AMP-bd_C_sf"/>
</dbReference>
<dbReference type="PRINTS" id="PR01009">
    <property type="entry name" value="FLGMRINGFLIF"/>
</dbReference>
<dbReference type="InterPro" id="IPR000067">
    <property type="entry name" value="FlgMring_FliF"/>
</dbReference>
<dbReference type="Proteomes" id="UP001218231">
    <property type="component" value="Chromosome"/>
</dbReference>
<evidence type="ECO:0000256" key="10">
    <source>
        <dbReference type="SAM" id="MobiDB-lite"/>
    </source>
</evidence>
<accession>A0ABY7TVF1</accession>
<feature type="transmembrane region" description="Helical" evidence="11">
    <location>
        <begin position="453"/>
        <end position="471"/>
    </location>
</feature>
<feature type="compositionally biased region" description="Low complexity" evidence="10">
    <location>
        <begin position="311"/>
        <end position="323"/>
    </location>
</feature>
<gene>
    <name evidence="14" type="primary">fliF</name>
    <name evidence="14" type="ORF">PQ457_13375</name>
</gene>
<evidence type="ECO:0000313" key="15">
    <source>
        <dbReference type="Proteomes" id="UP001218231"/>
    </source>
</evidence>
<dbReference type="RefSeq" id="WP_273617304.1">
    <property type="nucleotide sequence ID" value="NZ_CP103868.1"/>
</dbReference>
<dbReference type="PIRSF" id="PIRSF004862">
    <property type="entry name" value="FliF"/>
    <property type="match status" value="1"/>
</dbReference>
<reference evidence="14 15" key="1">
    <citation type="submission" date="2023-02" db="EMBL/GenBank/DDBJ databases">
        <title>Genome sequence of Novosphingobium humi KACC 19094.</title>
        <authorList>
            <person name="Kim S."/>
            <person name="Heo J."/>
            <person name="Kwon S.-W."/>
        </authorList>
    </citation>
    <scope>NUCLEOTIDE SEQUENCE [LARGE SCALE GENOMIC DNA]</scope>
    <source>
        <strain evidence="14 15">KACC 19094</strain>
    </source>
</reference>
<keyword evidence="15" id="KW-1185">Reference proteome</keyword>
<evidence type="ECO:0000256" key="1">
    <source>
        <dbReference type="ARBA" id="ARBA00004117"/>
    </source>
</evidence>
<evidence type="ECO:0000256" key="5">
    <source>
        <dbReference type="ARBA" id="ARBA00022692"/>
    </source>
</evidence>
<feature type="compositionally biased region" description="Low complexity" evidence="10">
    <location>
        <begin position="344"/>
        <end position="365"/>
    </location>
</feature>
<dbReference type="EMBL" id="CP117417">
    <property type="protein sequence ID" value="WCT76905.1"/>
    <property type="molecule type" value="Genomic_DNA"/>
</dbReference>
<comment type="subcellular location">
    <subcellularLocation>
        <location evidence="1 9">Bacterial flagellum basal body</location>
    </subcellularLocation>
    <subcellularLocation>
        <location evidence="2">Cell membrane</location>
        <topology evidence="2">Multi-pass membrane protein</topology>
    </subcellularLocation>
</comment>
<evidence type="ECO:0000259" key="13">
    <source>
        <dbReference type="Pfam" id="PF08345"/>
    </source>
</evidence>
<keyword evidence="6 11" id="KW-1133">Transmembrane helix</keyword>
<feature type="region of interest" description="Disordered" evidence="10">
    <location>
        <begin position="296"/>
        <end position="367"/>
    </location>
</feature>
<comment type="similarity">
    <text evidence="3 9">Belongs to the FliF family.</text>
</comment>
<keyword evidence="5 11" id="KW-0812">Transmembrane</keyword>
<keyword evidence="7 11" id="KW-0472">Membrane</keyword>
<feature type="domain" description="Flagellar M-ring N-terminal" evidence="12">
    <location>
        <begin position="71"/>
        <end position="244"/>
    </location>
</feature>
<comment type="function">
    <text evidence="9">The M ring may be actively involved in energy transduction.</text>
</comment>
<proteinExistence type="inferred from homology"/>
<dbReference type="PANTHER" id="PTHR30046:SF0">
    <property type="entry name" value="FLAGELLAR M-RING PROTEIN"/>
    <property type="match status" value="1"/>
</dbReference>
<feature type="region of interest" description="Disordered" evidence="10">
    <location>
        <begin position="512"/>
        <end position="539"/>
    </location>
</feature>
<keyword evidence="14" id="KW-0969">Cilium</keyword>
<organism evidence="14 15">
    <name type="scientific">Novosphingobium humi</name>
    <dbReference type="NCBI Taxonomy" id="2282397"/>
    <lineage>
        <taxon>Bacteria</taxon>
        <taxon>Pseudomonadati</taxon>
        <taxon>Pseudomonadota</taxon>
        <taxon>Alphaproteobacteria</taxon>
        <taxon>Sphingomonadales</taxon>
        <taxon>Sphingomonadaceae</taxon>
        <taxon>Novosphingobium</taxon>
    </lineage>
</organism>
<evidence type="ECO:0000256" key="2">
    <source>
        <dbReference type="ARBA" id="ARBA00004651"/>
    </source>
</evidence>
<keyword evidence="4" id="KW-1003">Cell membrane</keyword>
<evidence type="ECO:0000256" key="6">
    <source>
        <dbReference type="ARBA" id="ARBA00022989"/>
    </source>
</evidence>
<keyword evidence="8 9" id="KW-0975">Bacterial flagellum</keyword>
<name>A0ABY7TVF1_9SPHN</name>
<dbReference type="InterPro" id="IPR043427">
    <property type="entry name" value="YscJ/FliF"/>
</dbReference>
<evidence type="ECO:0000256" key="9">
    <source>
        <dbReference type="PIRNR" id="PIRNR004862"/>
    </source>
</evidence>
<sequence length="577" mass="60629">MADLVPAADMGGLPAASPGSILTPLTAPDAGPPMARARAFLGQGPVKKALPWFAGVSLLGAGALAWGMLAQPPQRVLYSHLDDGERANVAEQLDKAKITYSIDNATGTLTVDEGNLYKARMVVAQSGTLSMPDTANDSLDKLPMGASRALEGERLRAAREHELMLSIKEIDGVQSVRVHIAEGEKSVFVRDQIAPSASVMLRLADGRQLSDNQVQAVVNLVAGSVPGLSPDAVRVVDQRGRLLTDRGGADSDRLEMQARMEEKLHGQVAALLTPMLGDDNFTSEIQVDLDMEQVTSARESYDKQGVVRSETSQQSQQAATPQPTGIPGTLSNTPPPTTQPSPGAPQGTPSTAAAPTPTASESSASKNYELGREVAVTNRGPGRIRRLSVAVALSSKAMAKAKQADIDQIKSLVSAAVGADPARGDQVAVVVRSFEPVAAAPVPFYEAPWFDRALHYGAMLLGTLMVLLLGVRPLIKAVRGDKPAAPKKPSKADKAKAQAAAQEEGAEAVEAVNAADPPGLGPISPRSRDPEPQSVDADMVERQVGLAQQIVDTKPDTAVIALRQMLQQPTHEEAPTP</sequence>
<evidence type="ECO:0000256" key="3">
    <source>
        <dbReference type="ARBA" id="ARBA00007971"/>
    </source>
</evidence>
<keyword evidence="14" id="KW-0282">Flagellum</keyword>
<evidence type="ECO:0000256" key="11">
    <source>
        <dbReference type="SAM" id="Phobius"/>
    </source>
</evidence>
<dbReference type="NCBIfam" id="TIGR00206">
    <property type="entry name" value="fliF"/>
    <property type="match status" value="1"/>
</dbReference>
<protein>
    <recommendedName>
        <fullName evidence="9">Flagellar M-ring protein</fullName>
    </recommendedName>
</protein>
<feature type="domain" description="Flagellar M-ring C-terminal" evidence="13">
    <location>
        <begin position="272"/>
        <end position="434"/>
    </location>
</feature>
<dbReference type="Pfam" id="PF08345">
    <property type="entry name" value="YscJ_FliF_C"/>
    <property type="match status" value="1"/>
</dbReference>
<dbReference type="InterPro" id="IPR006182">
    <property type="entry name" value="FliF_N_dom"/>
</dbReference>
<evidence type="ECO:0000313" key="14">
    <source>
        <dbReference type="EMBL" id="WCT76905.1"/>
    </source>
</evidence>
<evidence type="ECO:0000259" key="12">
    <source>
        <dbReference type="Pfam" id="PF01514"/>
    </source>
</evidence>
<dbReference type="Pfam" id="PF01514">
    <property type="entry name" value="YscJ_FliF"/>
    <property type="match status" value="1"/>
</dbReference>
<keyword evidence="14" id="KW-0966">Cell projection</keyword>
<dbReference type="Gene3D" id="3.30.300.30">
    <property type="match status" value="1"/>
</dbReference>
<evidence type="ECO:0000256" key="4">
    <source>
        <dbReference type="ARBA" id="ARBA00022475"/>
    </source>
</evidence>
<feature type="compositionally biased region" description="Pro residues" evidence="10">
    <location>
        <begin position="333"/>
        <end position="343"/>
    </location>
</feature>
<evidence type="ECO:0000256" key="8">
    <source>
        <dbReference type="ARBA" id="ARBA00023143"/>
    </source>
</evidence>